<dbReference type="EMBL" id="UINC01090527">
    <property type="protein sequence ID" value="SVC42547.1"/>
    <property type="molecule type" value="Genomic_DNA"/>
</dbReference>
<feature type="non-terminal residue" evidence="1">
    <location>
        <position position="268"/>
    </location>
</feature>
<gene>
    <name evidence="1" type="ORF">METZ01_LOCUS295401</name>
</gene>
<dbReference type="AlphaFoldDB" id="A0A382M4D5"/>
<proteinExistence type="predicted"/>
<accession>A0A382M4D5</accession>
<feature type="non-terminal residue" evidence="1">
    <location>
        <position position="1"/>
    </location>
</feature>
<organism evidence="1">
    <name type="scientific">marine metagenome</name>
    <dbReference type="NCBI Taxonomy" id="408172"/>
    <lineage>
        <taxon>unclassified sequences</taxon>
        <taxon>metagenomes</taxon>
        <taxon>ecological metagenomes</taxon>
    </lineage>
</organism>
<evidence type="ECO:0000313" key="1">
    <source>
        <dbReference type="EMBL" id="SVC42547.1"/>
    </source>
</evidence>
<name>A0A382M4D5_9ZZZZ</name>
<reference evidence="1" key="1">
    <citation type="submission" date="2018-05" db="EMBL/GenBank/DDBJ databases">
        <authorList>
            <person name="Lanie J.A."/>
            <person name="Ng W.-L."/>
            <person name="Kazmierczak K.M."/>
            <person name="Andrzejewski T.M."/>
            <person name="Davidsen T.M."/>
            <person name="Wayne K.J."/>
            <person name="Tettelin H."/>
            <person name="Glass J.I."/>
            <person name="Rusch D."/>
            <person name="Podicherti R."/>
            <person name="Tsui H.-C.T."/>
            <person name="Winkler M.E."/>
        </authorList>
    </citation>
    <scope>NUCLEOTIDE SEQUENCE</scope>
</reference>
<protein>
    <submittedName>
        <fullName evidence="1">Uncharacterized protein</fullName>
    </submittedName>
</protein>
<sequence length="268" mass="31266">VSFKDMSNNSKLVILFDSTSDFDDLDETISNSKSKIISFDYDTHKILSDKKINHEVSDRYLSKEDLRTIQKTAYSISEWFNADIVSKYIHYKKVNIGSLIQGELINILVNYIKKVFELYKISKQFNDSTFVSSNKCHEIMKNFSKNIVKFKNSKIKNLEQLPLDSTKIKMKIGTKNHSMEFKISQNLFTKLKGISEKPSNFLLSKNHSAEENSKNILVMEFNTVRYQTFFEQMSNSDLNFVIYNRRSPAFWNIQSYKLVKQSGCIIET</sequence>